<evidence type="ECO:0000256" key="3">
    <source>
        <dbReference type="SAM" id="SignalP"/>
    </source>
</evidence>
<dbReference type="PANTHER" id="PTHR47245:SF2">
    <property type="entry name" value="PEPTIDYL-PROLYL CIS-TRANS ISOMERASE HP_0175-RELATED"/>
    <property type="match status" value="1"/>
</dbReference>
<dbReference type="PANTHER" id="PTHR47245">
    <property type="entry name" value="PEPTIDYLPROLYL ISOMERASE"/>
    <property type="match status" value="1"/>
</dbReference>
<dbReference type="InterPro" id="IPR000297">
    <property type="entry name" value="PPIase_PpiC"/>
</dbReference>
<protein>
    <submittedName>
        <fullName evidence="5">Peptidylprolyl isomerase</fullName>
    </submittedName>
</protein>
<gene>
    <name evidence="5" type="ORF">GETHPA_09990</name>
</gene>
<dbReference type="GO" id="GO:0016853">
    <property type="term" value="F:isomerase activity"/>
    <property type="evidence" value="ECO:0007669"/>
    <property type="project" value="UniProtKB-KW"/>
</dbReference>
<feature type="region of interest" description="Disordered" evidence="2">
    <location>
        <begin position="21"/>
        <end position="50"/>
    </location>
</feature>
<proteinExistence type="predicted"/>
<keyword evidence="6" id="KW-1185">Reference proteome</keyword>
<keyword evidence="1" id="KW-0697">Rotamase</keyword>
<evidence type="ECO:0000259" key="4">
    <source>
        <dbReference type="PROSITE" id="PS50198"/>
    </source>
</evidence>
<feature type="region of interest" description="Disordered" evidence="2">
    <location>
        <begin position="316"/>
        <end position="347"/>
    </location>
</feature>
<dbReference type="InterPro" id="IPR046357">
    <property type="entry name" value="PPIase_dom_sf"/>
</dbReference>
<sequence length="347" mass="37517">MLRASLIPLIALGLAAQEAAKPAPAAAPAPAAQATPAPAAQPAPAQPKPEDVVVATVGGEPITEADFRAAFRILPRQEQMQLLMLQGGKEEFIKRMAESKLLAVKARKMGLDKTPDFQRTLDRTKDDLLAREFLTQEGEALQAKLKLSDADVKAYYEAHPDKFKQPELVSVRHILVAVKRDPKEKEGLTDAEAKQHIATLQADLKKGMKFEDLAKKFSDDPGSKDNGGLYKDVDPSSWDPVFAKAAMTQPVGKVGAPVKTQFGYHLIKVEGRKPARQVPFEEAKAEAQQMAERDRQGEVWEQLMDGLKKEIPFELAKPAPSDAPKAAPAPAKGAEAPKPAPAKGGAH</sequence>
<organism evidence="5 6">
    <name type="scientific">Geothrix rubra</name>
    <dbReference type="NCBI Taxonomy" id="2927977"/>
    <lineage>
        <taxon>Bacteria</taxon>
        <taxon>Pseudomonadati</taxon>
        <taxon>Acidobacteriota</taxon>
        <taxon>Holophagae</taxon>
        <taxon>Holophagales</taxon>
        <taxon>Holophagaceae</taxon>
        <taxon>Geothrix</taxon>
    </lineage>
</organism>
<dbReference type="Gene3D" id="1.10.8.1040">
    <property type="match status" value="1"/>
</dbReference>
<accession>A0ABQ5Q4V8</accession>
<dbReference type="EMBL" id="BSDD01000002">
    <property type="protein sequence ID" value="GLH69466.1"/>
    <property type="molecule type" value="Genomic_DNA"/>
</dbReference>
<dbReference type="Proteomes" id="UP001165089">
    <property type="component" value="Unassembled WGS sequence"/>
</dbReference>
<feature type="signal peptide" evidence="3">
    <location>
        <begin position="1"/>
        <end position="20"/>
    </location>
</feature>
<evidence type="ECO:0000256" key="2">
    <source>
        <dbReference type="SAM" id="MobiDB-lite"/>
    </source>
</evidence>
<feature type="compositionally biased region" description="Low complexity" evidence="2">
    <location>
        <begin position="21"/>
        <end position="38"/>
    </location>
</feature>
<evidence type="ECO:0000313" key="6">
    <source>
        <dbReference type="Proteomes" id="UP001165089"/>
    </source>
</evidence>
<dbReference type="InterPro" id="IPR027304">
    <property type="entry name" value="Trigger_fact/SurA_dom_sf"/>
</dbReference>
<keyword evidence="3" id="KW-0732">Signal</keyword>
<dbReference type="RefSeq" id="WP_285723486.1">
    <property type="nucleotide sequence ID" value="NZ_BSDD01000002.1"/>
</dbReference>
<comment type="caution">
    <text evidence="5">The sequence shown here is derived from an EMBL/GenBank/DDBJ whole genome shotgun (WGS) entry which is preliminary data.</text>
</comment>
<keyword evidence="1 5" id="KW-0413">Isomerase</keyword>
<dbReference type="InterPro" id="IPR050245">
    <property type="entry name" value="PrsA_foldase"/>
</dbReference>
<dbReference type="Pfam" id="PF13616">
    <property type="entry name" value="Rotamase_3"/>
    <property type="match status" value="1"/>
</dbReference>
<feature type="chain" id="PRO_5045401027" evidence="3">
    <location>
        <begin position="21"/>
        <end position="347"/>
    </location>
</feature>
<dbReference type="SUPFAM" id="SSF54534">
    <property type="entry name" value="FKBP-like"/>
    <property type="match status" value="1"/>
</dbReference>
<evidence type="ECO:0000313" key="5">
    <source>
        <dbReference type="EMBL" id="GLH69466.1"/>
    </source>
</evidence>
<reference evidence="5 6" key="1">
    <citation type="journal article" date="2023" name="Antonie Van Leeuwenhoek">
        <title>Mesoterricola silvestris gen. nov., sp. nov., Mesoterricola sediminis sp. nov., Geothrix oryzae sp. nov., Geothrix edaphica sp. nov., Geothrix rubra sp. nov., and Geothrix limicola sp. nov., six novel members of Acidobacteriota isolated from soils.</title>
        <authorList>
            <person name="Itoh H."/>
            <person name="Sugisawa Y."/>
            <person name="Mise K."/>
            <person name="Xu Z."/>
            <person name="Kuniyasu M."/>
            <person name="Ushijima N."/>
            <person name="Kawano K."/>
            <person name="Kobayashi E."/>
            <person name="Shiratori Y."/>
            <person name="Masuda Y."/>
            <person name="Senoo K."/>
        </authorList>
    </citation>
    <scope>NUCLEOTIDE SEQUENCE [LARGE SCALE GENOMIC DNA]</scope>
    <source>
        <strain evidence="5 6">Red803</strain>
    </source>
</reference>
<name>A0ABQ5Q4V8_9BACT</name>
<dbReference type="PROSITE" id="PS50198">
    <property type="entry name" value="PPIC_PPIASE_2"/>
    <property type="match status" value="1"/>
</dbReference>
<dbReference type="Gene3D" id="3.10.50.40">
    <property type="match status" value="1"/>
</dbReference>
<evidence type="ECO:0000256" key="1">
    <source>
        <dbReference type="PROSITE-ProRule" id="PRU00278"/>
    </source>
</evidence>
<feature type="domain" description="PpiC" evidence="4">
    <location>
        <begin position="166"/>
        <end position="271"/>
    </location>
</feature>
<dbReference type="SUPFAM" id="SSF109998">
    <property type="entry name" value="Triger factor/SurA peptide-binding domain-like"/>
    <property type="match status" value="1"/>
</dbReference>